<protein>
    <submittedName>
        <fullName evidence="2">Uncharacterized protein</fullName>
    </submittedName>
</protein>
<accession>A0A225UVW1</accession>
<evidence type="ECO:0000256" key="1">
    <source>
        <dbReference type="SAM" id="SignalP"/>
    </source>
</evidence>
<evidence type="ECO:0000313" key="2">
    <source>
        <dbReference type="EMBL" id="OWY97585.1"/>
    </source>
</evidence>
<reference evidence="3" key="1">
    <citation type="submission" date="2017-03" db="EMBL/GenBank/DDBJ databases">
        <title>Phytopthora megakarya and P. palmivora, two closely related causual agents of cacao black pod achieved similar genome size and gene model numbers by different mechanisms.</title>
        <authorList>
            <person name="Ali S."/>
            <person name="Shao J."/>
            <person name="Larry D.J."/>
            <person name="Kronmiller B."/>
            <person name="Shen D."/>
            <person name="Strem M.D."/>
            <person name="Melnick R.L."/>
            <person name="Guiltinan M.J."/>
            <person name="Tyler B.M."/>
            <person name="Meinhardt L.W."/>
            <person name="Bailey B.A."/>
        </authorList>
    </citation>
    <scope>NUCLEOTIDE SEQUENCE [LARGE SCALE GENOMIC DNA]</scope>
    <source>
        <strain evidence="3">zdho120</strain>
    </source>
</reference>
<keyword evidence="1" id="KW-0732">Signal</keyword>
<gene>
    <name evidence="2" type="ORF">PHMEG_00031850</name>
</gene>
<organism evidence="2 3">
    <name type="scientific">Phytophthora megakarya</name>
    <dbReference type="NCBI Taxonomy" id="4795"/>
    <lineage>
        <taxon>Eukaryota</taxon>
        <taxon>Sar</taxon>
        <taxon>Stramenopiles</taxon>
        <taxon>Oomycota</taxon>
        <taxon>Peronosporomycetes</taxon>
        <taxon>Peronosporales</taxon>
        <taxon>Peronosporaceae</taxon>
        <taxon>Phytophthora</taxon>
    </lineage>
</organism>
<name>A0A225UVW1_9STRA</name>
<proteinExistence type="predicted"/>
<feature type="signal peptide" evidence="1">
    <location>
        <begin position="1"/>
        <end position="19"/>
    </location>
</feature>
<dbReference type="AlphaFoldDB" id="A0A225UVW1"/>
<feature type="chain" id="PRO_5012827339" evidence="1">
    <location>
        <begin position="20"/>
        <end position="163"/>
    </location>
</feature>
<keyword evidence="3" id="KW-1185">Reference proteome</keyword>
<comment type="caution">
    <text evidence="2">The sequence shown here is derived from an EMBL/GenBank/DDBJ whole genome shotgun (WGS) entry which is preliminary data.</text>
</comment>
<dbReference type="EMBL" id="NBNE01010284">
    <property type="protein sequence ID" value="OWY97585.1"/>
    <property type="molecule type" value="Genomic_DNA"/>
</dbReference>
<dbReference type="OrthoDB" id="104435at2759"/>
<sequence length="163" mass="18457">MESTSATIIPFSLATTCRALSLLIVPPGTEIAGESARSYQLDFTQELGESATLMIHITVRRYVKADRVVFVWRLLAEGQGEFEGMYTDESAWFVLWPMKTHNNYGPAVVLQNYMRLLPIGFDGKSDSDARANRFIEILVKADEVDVKGMKQMMDRLVREKRSC</sequence>
<dbReference type="Proteomes" id="UP000198211">
    <property type="component" value="Unassembled WGS sequence"/>
</dbReference>
<evidence type="ECO:0000313" key="3">
    <source>
        <dbReference type="Proteomes" id="UP000198211"/>
    </source>
</evidence>